<keyword evidence="2" id="KW-0677">Repeat</keyword>
<name>A0A090TFD2_9VIBR</name>
<reference evidence="4 5" key="1">
    <citation type="submission" date="2014-09" db="EMBL/GenBank/DDBJ databases">
        <title>Vibrio maritimus JCM 19240. (C210) whole genome shotgun sequence.</title>
        <authorList>
            <person name="Sawabe T."/>
            <person name="Meirelles P."/>
            <person name="Nakanishi M."/>
            <person name="Sayaka M."/>
            <person name="Hattori M."/>
            <person name="Ohkuma M."/>
        </authorList>
    </citation>
    <scope>NUCLEOTIDE SEQUENCE [LARGE SCALE GENOMIC DNA]</scope>
    <source>
        <strain evidence="4 5">JCM 19240</strain>
    </source>
</reference>
<accession>A0A090TFD2</accession>
<dbReference type="GO" id="GO:0003977">
    <property type="term" value="F:UDP-N-acetylglucosamine diphosphorylase activity"/>
    <property type="evidence" value="ECO:0007669"/>
    <property type="project" value="UniProtKB-EC"/>
</dbReference>
<evidence type="ECO:0000313" key="4">
    <source>
        <dbReference type="EMBL" id="GAL37464.1"/>
    </source>
</evidence>
<dbReference type="InterPro" id="IPR011004">
    <property type="entry name" value="Trimer_LpxA-like_sf"/>
</dbReference>
<keyword evidence="1 4" id="KW-0808">Transferase</keyword>
<dbReference type="Proteomes" id="UP000029224">
    <property type="component" value="Unassembled WGS sequence"/>
</dbReference>
<keyword evidence="3 4" id="KW-0012">Acyltransferase</keyword>
<dbReference type="PROSITE" id="PS00101">
    <property type="entry name" value="HEXAPEP_TRANSFERASES"/>
    <property type="match status" value="1"/>
</dbReference>
<evidence type="ECO:0000256" key="1">
    <source>
        <dbReference type="ARBA" id="ARBA00022679"/>
    </source>
</evidence>
<dbReference type="EC" id="2.3.1.157" evidence="4"/>
<evidence type="ECO:0000256" key="2">
    <source>
        <dbReference type="ARBA" id="ARBA00022737"/>
    </source>
</evidence>
<dbReference type="InterPro" id="IPR001451">
    <property type="entry name" value="Hexapep"/>
</dbReference>
<keyword evidence="5" id="KW-1185">Reference proteome</keyword>
<protein>
    <submittedName>
        <fullName evidence="4">N-acetylglucosamine-1-phosphate uridyltransferase / glucosamine-1-phosphate N-acetyltransferase</fullName>
        <ecNumber evidence="4">2.3.1.157</ecNumber>
        <ecNumber evidence="4">2.7.7.23</ecNumber>
    </submittedName>
</protein>
<dbReference type="EMBL" id="BBMT01000017">
    <property type="protein sequence ID" value="GAL37464.1"/>
    <property type="molecule type" value="Genomic_DNA"/>
</dbReference>
<sequence>MITCNYDGANKFKTIIGNDVFVGSDSQLIAPVTIADGATIGAGTTLTKDVAEGELVITRAKERKITGWQRPVKNK</sequence>
<evidence type="ECO:0000313" key="5">
    <source>
        <dbReference type="Proteomes" id="UP000029224"/>
    </source>
</evidence>
<dbReference type="InterPro" id="IPR018357">
    <property type="entry name" value="Hexapep_transf_CS"/>
</dbReference>
<dbReference type="EC" id="2.7.7.23" evidence="4"/>
<reference evidence="4 5" key="2">
    <citation type="submission" date="2014-09" db="EMBL/GenBank/DDBJ databases">
        <authorList>
            <consortium name="NBRP consortium"/>
            <person name="Sawabe T."/>
            <person name="Meirelles P."/>
            <person name="Nakanishi M."/>
            <person name="Sayaka M."/>
            <person name="Hattori M."/>
            <person name="Ohkuma M."/>
        </authorList>
    </citation>
    <scope>NUCLEOTIDE SEQUENCE [LARGE SCALE GENOMIC DNA]</scope>
    <source>
        <strain evidence="4 5">JCM 19240</strain>
    </source>
</reference>
<dbReference type="AlphaFoldDB" id="A0A090TFD2"/>
<comment type="caution">
    <text evidence="4">The sequence shown here is derived from an EMBL/GenBank/DDBJ whole genome shotgun (WGS) entry which is preliminary data.</text>
</comment>
<dbReference type="Pfam" id="PF00132">
    <property type="entry name" value="Hexapep"/>
    <property type="match status" value="1"/>
</dbReference>
<gene>
    <name evidence="4" type="ORF">JCM19240_1400</name>
</gene>
<dbReference type="SUPFAM" id="SSF51161">
    <property type="entry name" value="Trimeric LpxA-like enzymes"/>
    <property type="match status" value="1"/>
</dbReference>
<proteinExistence type="predicted"/>
<organism evidence="4 5">
    <name type="scientific">Vibrio maritimus</name>
    <dbReference type="NCBI Taxonomy" id="990268"/>
    <lineage>
        <taxon>Bacteria</taxon>
        <taxon>Pseudomonadati</taxon>
        <taxon>Pseudomonadota</taxon>
        <taxon>Gammaproteobacteria</taxon>
        <taxon>Vibrionales</taxon>
        <taxon>Vibrionaceae</taxon>
        <taxon>Vibrio</taxon>
    </lineage>
</organism>
<evidence type="ECO:0000256" key="3">
    <source>
        <dbReference type="ARBA" id="ARBA00023315"/>
    </source>
</evidence>
<keyword evidence="4" id="KW-0548">Nucleotidyltransferase</keyword>
<dbReference type="Gene3D" id="2.160.10.10">
    <property type="entry name" value="Hexapeptide repeat proteins"/>
    <property type="match status" value="1"/>
</dbReference>
<dbReference type="GO" id="GO:0019134">
    <property type="term" value="F:glucosamine-1-phosphate N-acetyltransferase activity"/>
    <property type="evidence" value="ECO:0007669"/>
    <property type="project" value="UniProtKB-EC"/>
</dbReference>